<dbReference type="GO" id="GO:0045488">
    <property type="term" value="P:pectin metabolic process"/>
    <property type="evidence" value="ECO:0007669"/>
    <property type="project" value="InterPro"/>
</dbReference>
<sequence>MDDVNHAILFNLFRRLQVMSRRVVPSRRVDEGGSIPLVSSLQQKTRSSPLFTIGLVVVVAFVIIGYVYSGSGSSSEKDALSRVEGVSCTIEVQRALPILKKVYGNSTRNVLYVGPEACSVVPILLKEEEAKVWGVEPYDLEDLDNSCRSLVRKGIVRVADIKYPLPYRPKSFSIVIVSDSLDYLSPKYLNKTLPDLARVSSEGLVIFTGYPGQPRAKLFELSKFGKPAKLRSYSWWIRYFILAGLEENQTASKKFEQAAKKRSYRSSCQVFHINSNN</sequence>
<name>A0A835PD48_VANPL</name>
<gene>
    <name evidence="2" type="ORF">HPP92_026784</name>
</gene>
<dbReference type="SUPFAM" id="SSF53335">
    <property type="entry name" value="S-adenosyl-L-methionine-dependent methyltransferases"/>
    <property type="match status" value="1"/>
</dbReference>
<organism evidence="2 3">
    <name type="scientific">Vanilla planifolia</name>
    <name type="common">Vanilla</name>
    <dbReference type="NCBI Taxonomy" id="51239"/>
    <lineage>
        <taxon>Eukaryota</taxon>
        <taxon>Viridiplantae</taxon>
        <taxon>Streptophyta</taxon>
        <taxon>Embryophyta</taxon>
        <taxon>Tracheophyta</taxon>
        <taxon>Spermatophyta</taxon>
        <taxon>Magnoliopsida</taxon>
        <taxon>Liliopsida</taxon>
        <taxon>Asparagales</taxon>
        <taxon>Orchidaceae</taxon>
        <taxon>Vanilloideae</taxon>
        <taxon>Vanilleae</taxon>
        <taxon>Vanilla</taxon>
    </lineage>
</organism>
<comment type="caution">
    <text evidence="2">The sequence shown here is derived from an EMBL/GenBank/DDBJ whole genome shotgun (WGS) entry which is preliminary data.</text>
</comment>
<feature type="transmembrane region" description="Helical" evidence="1">
    <location>
        <begin position="50"/>
        <end position="68"/>
    </location>
</feature>
<dbReference type="Gene3D" id="3.40.50.150">
    <property type="entry name" value="Vaccinia Virus protein VP39"/>
    <property type="match status" value="1"/>
</dbReference>
<dbReference type="InterPro" id="IPR044689">
    <property type="entry name" value="CGR2/3"/>
</dbReference>
<evidence type="ECO:0000256" key="1">
    <source>
        <dbReference type="SAM" id="Phobius"/>
    </source>
</evidence>
<keyword evidence="1" id="KW-0472">Membrane</keyword>
<dbReference type="GO" id="GO:0008168">
    <property type="term" value="F:methyltransferase activity"/>
    <property type="evidence" value="ECO:0007669"/>
    <property type="project" value="InterPro"/>
</dbReference>
<dbReference type="PANTHER" id="PTHR34208">
    <property type="entry name" value="S-ADENOSYL-L-METHIONINE-DEPENDENT METHYLTRANSFERASE-RELATED"/>
    <property type="match status" value="1"/>
</dbReference>
<evidence type="ECO:0000313" key="2">
    <source>
        <dbReference type="EMBL" id="KAG0450373.1"/>
    </source>
</evidence>
<protein>
    <recommendedName>
        <fullName evidence="4">S-adenosyl-L-methionine-dependent methyltransferase</fullName>
    </recommendedName>
</protein>
<proteinExistence type="predicted"/>
<dbReference type="PANTHER" id="PTHR34208:SF5">
    <property type="entry name" value="OS01G0144000 PROTEIN"/>
    <property type="match status" value="1"/>
</dbReference>
<dbReference type="AlphaFoldDB" id="A0A835PD48"/>
<dbReference type="OrthoDB" id="745247at2759"/>
<keyword evidence="1" id="KW-0812">Transmembrane</keyword>
<dbReference type="EMBL" id="JADCNM010000128">
    <property type="protein sequence ID" value="KAG0450373.1"/>
    <property type="molecule type" value="Genomic_DNA"/>
</dbReference>
<reference evidence="2 3" key="1">
    <citation type="journal article" date="2020" name="Nat. Food">
        <title>A phased Vanilla planifolia genome enables genetic improvement of flavour and production.</title>
        <authorList>
            <person name="Hasing T."/>
            <person name="Tang H."/>
            <person name="Brym M."/>
            <person name="Khazi F."/>
            <person name="Huang T."/>
            <person name="Chambers A.H."/>
        </authorList>
    </citation>
    <scope>NUCLEOTIDE SEQUENCE [LARGE SCALE GENOMIC DNA]</scope>
    <source>
        <tissue evidence="2">Leaf</tissue>
    </source>
</reference>
<evidence type="ECO:0008006" key="4">
    <source>
        <dbReference type="Google" id="ProtNLM"/>
    </source>
</evidence>
<evidence type="ECO:0000313" key="3">
    <source>
        <dbReference type="Proteomes" id="UP000639772"/>
    </source>
</evidence>
<dbReference type="Proteomes" id="UP000639772">
    <property type="component" value="Unassembled WGS sequence"/>
</dbReference>
<keyword evidence="1" id="KW-1133">Transmembrane helix</keyword>
<accession>A0A835PD48</accession>
<dbReference type="InterPro" id="IPR029063">
    <property type="entry name" value="SAM-dependent_MTases_sf"/>
</dbReference>